<evidence type="ECO:0000313" key="3">
    <source>
        <dbReference type="Proteomes" id="UP000770661"/>
    </source>
</evidence>
<name>A0A8J4Y692_CHIOP</name>
<dbReference type="AlphaFoldDB" id="A0A8J4Y692"/>
<reference evidence="2" key="1">
    <citation type="submission" date="2020-07" db="EMBL/GenBank/DDBJ databases">
        <title>The High-quality genome of the commercially important snow crab, Chionoecetes opilio.</title>
        <authorList>
            <person name="Jeong J.-H."/>
            <person name="Ryu S."/>
        </authorList>
    </citation>
    <scope>NUCLEOTIDE SEQUENCE</scope>
    <source>
        <strain evidence="2">MADBK_172401_WGS</strain>
        <tissue evidence="2">Digestive gland</tissue>
    </source>
</reference>
<proteinExistence type="predicted"/>
<accession>A0A8J4Y692</accession>
<organism evidence="2 3">
    <name type="scientific">Chionoecetes opilio</name>
    <name type="common">Atlantic snow crab</name>
    <name type="synonym">Cancer opilio</name>
    <dbReference type="NCBI Taxonomy" id="41210"/>
    <lineage>
        <taxon>Eukaryota</taxon>
        <taxon>Metazoa</taxon>
        <taxon>Ecdysozoa</taxon>
        <taxon>Arthropoda</taxon>
        <taxon>Crustacea</taxon>
        <taxon>Multicrustacea</taxon>
        <taxon>Malacostraca</taxon>
        <taxon>Eumalacostraca</taxon>
        <taxon>Eucarida</taxon>
        <taxon>Decapoda</taxon>
        <taxon>Pleocyemata</taxon>
        <taxon>Brachyura</taxon>
        <taxon>Eubrachyura</taxon>
        <taxon>Majoidea</taxon>
        <taxon>Majidae</taxon>
        <taxon>Chionoecetes</taxon>
    </lineage>
</organism>
<keyword evidence="3" id="KW-1185">Reference proteome</keyword>
<dbReference type="Proteomes" id="UP000770661">
    <property type="component" value="Unassembled WGS sequence"/>
</dbReference>
<gene>
    <name evidence="2" type="ORF">GWK47_046656</name>
</gene>
<sequence length="276" mass="29582">MHNPKNTKGCELQTEPRILFLHPVSNAPSAVGVVVGLVNFVQSSRVHCTLGVLPGPFDLGECSPSPLGGPTGRGRDPAGLGWRGKLYAATTPMGHLLHETVPWVPPGPTGMAKTHPAGETTRRSLGGEAPVFHRAATPDTLNLNPPPLLCKIPGQETAAPGIETKPGSTKLLSKKQPRNDTKKKTKPDPRNPKLKKTGRLGPRWGPHVGVRAREKRSRPPKQPTESFSPGSPPAGQQAPITRAHLSWGILLPSSPSSKLKAKHSFVPNLDDYRQFL</sequence>
<feature type="region of interest" description="Disordered" evidence="1">
    <location>
        <begin position="151"/>
        <end position="241"/>
    </location>
</feature>
<evidence type="ECO:0000256" key="1">
    <source>
        <dbReference type="SAM" id="MobiDB-lite"/>
    </source>
</evidence>
<feature type="compositionally biased region" description="Basic and acidic residues" evidence="1">
    <location>
        <begin position="177"/>
        <end position="191"/>
    </location>
</feature>
<comment type="caution">
    <text evidence="2">The sequence shown here is derived from an EMBL/GenBank/DDBJ whole genome shotgun (WGS) entry which is preliminary data.</text>
</comment>
<evidence type="ECO:0000313" key="2">
    <source>
        <dbReference type="EMBL" id="KAG0721357.1"/>
    </source>
</evidence>
<dbReference type="EMBL" id="JACEEZ010011319">
    <property type="protein sequence ID" value="KAG0721357.1"/>
    <property type="molecule type" value="Genomic_DNA"/>
</dbReference>
<protein>
    <submittedName>
        <fullName evidence="2">Uncharacterized protein</fullName>
    </submittedName>
</protein>